<name>A0A133XPQ1_9LACT</name>
<evidence type="ECO:0000313" key="3">
    <source>
        <dbReference type="Proteomes" id="UP000070422"/>
    </source>
</evidence>
<sequence length="211" mass="24945">MSDKKEQKEQVRITDPWAKMKTRNNLPGDEVISALQKSIRRGMEKEACEFAYEMFITSPQMEEKLWRRLLAISVEDIGMANPTAAILINQLNQMRQNFQYNEYDRAMFFFHAIRYLCQSQKDRSSDLLKNLVIKRFAMGYVPEIPDYALDKHTTRGKQMGRGSKHFLHEASRVYPQAKVTNHYKEEYDRLLDQYDPSQTVDNAFIFNTWQV</sequence>
<evidence type="ECO:0000313" key="2">
    <source>
        <dbReference type="EMBL" id="KXB32905.1"/>
    </source>
</evidence>
<dbReference type="SUPFAM" id="SSF48019">
    <property type="entry name" value="post-AAA+ oligomerization domain-like"/>
    <property type="match status" value="1"/>
</dbReference>
<dbReference type="Proteomes" id="UP000070422">
    <property type="component" value="Unassembled WGS sequence"/>
</dbReference>
<reference evidence="2 3" key="1">
    <citation type="submission" date="2016-01" db="EMBL/GenBank/DDBJ databases">
        <authorList>
            <person name="Oliw E.H."/>
        </authorList>
    </citation>
    <scope>NUCLEOTIDE SEQUENCE [LARGE SCALE GENOMIC DNA]</scope>
    <source>
        <strain evidence="2 3">KA00635</strain>
    </source>
</reference>
<comment type="caution">
    <text evidence="2">The sequence shown here is derived from an EMBL/GenBank/DDBJ whole genome shotgun (WGS) entry which is preliminary data.</text>
</comment>
<proteinExistence type="predicted"/>
<dbReference type="Pfam" id="PF12002">
    <property type="entry name" value="MgsA_C"/>
    <property type="match status" value="1"/>
</dbReference>
<dbReference type="STRING" id="87541.AWM71_06665"/>
<organism evidence="2 3">
    <name type="scientific">Aerococcus christensenii</name>
    <dbReference type="NCBI Taxonomy" id="87541"/>
    <lineage>
        <taxon>Bacteria</taxon>
        <taxon>Bacillati</taxon>
        <taxon>Bacillota</taxon>
        <taxon>Bacilli</taxon>
        <taxon>Lactobacillales</taxon>
        <taxon>Aerococcaceae</taxon>
        <taxon>Aerococcus</taxon>
    </lineage>
</organism>
<dbReference type="EMBL" id="LSCQ01000104">
    <property type="protein sequence ID" value="KXB32905.1"/>
    <property type="molecule type" value="Genomic_DNA"/>
</dbReference>
<dbReference type="Gene3D" id="1.20.272.10">
    <property type="match status" value="1"/>
</dbReference>
<evidence type="ECO:0000259" key="1">
    <source>
        <dbReference type="Pfam" id="PF12002"/>
    </source>
</evidence>
<accession>A0A133XPQ1</accession>
<dbReference type="InterPro" id="IPR008921">
    <property type="entry name" value="DNA_pol3_clamp-load_cplx_C"/>
</dbReference>
<dbReference type="PATRIC" id="fig|87541.4.peg.1768"/>
<dbReference type="GO" id="GO:0006260">
    <property type="term" value="P:DNA replication"/>
    <property type="evidence" value="ECO:0007669"/>
    <property type="project" value="InterPro"/>
</dbReference>
<dbReference type="AlphaFoldDB" id="A0A133XPQ1"/>
<gene>
    <name evidence="2" type="ORF">HMPREF3187_01790</name>
</gene>
<protein>
    <recommendedName>
        <fullName evidence="1">MgsA AAA+ ATPase C-terminal domain-containing protein</fullName>
    </recommendedName>
</protein>
<dbReference type="GO" id="GO:0003677">
    <property type="term" value="F:DNA binding"/>
    <property type="evidence" value="ECO:0007669"/>
    <property type="project" value="InterPro"/>
</dbReference>
<dbReference type="RefSeq" id="WP_060937392.1">
    <property type="nucleotide sequence ID" value="NZ_CP118095.1"/>
</dbReference>
<feature type="domain" description="MgsA AAA+ ATPase C-terminal" evidence="1">
    <location>
        <begin position="63"/>
        <end position="186"/>
    </location>
</feature>
<dbReference type="InterPro" id="IPR021886">
    <property type="entry name" value="MgsA_C"/>
</dbReference>